<comment type="caution">
    <text evidence="1">The sequence shown here is derived from an EMBL/GenBank/DDBJ whole genome shotgun (WGS) entry which is preliminary data.</text>
</comment>
<protein>
    <submittedName>
        <fullName evidence="1">Uncharacterized protein</fullName>
    </submittedName>
</protein>
<dbReference type="Proteomes" id="UP001291623">
    <property type="component" value="Unassembled WGS sequence"/>
</dbReference>
<proteinExistence type="predicted"/>
<accession>A0AAE1VM44</accession>
<gene>
    <name evidence="1" type="ORF">RND71_013829</name>
</gene>
<evidence type="ECO:0000313" key="1">
    <source>
        <dbReference type="EMBL" id="KAK4365949.1"/>
    </source>
</evidence>
<sequence length="81" mass="9706">MSREQRALKEKTGEIMGSLRLTRSLQRKITWIINGDINMCQKRMRLFKETFICLQQYREAKDVIVQLSMKTLFRIQCEEGH</sequence>
<reference evidence="1" key="1">
    <citation type="submission" date="2023-12" db="EMBL/GenBank/DDBJ databases">
        <title>Genome assembly of Anisodus tanguticus.</title>
        <authorList>
            <person name="Wang Y.-J."/>
        </authorList>
    </citation>
    <scope>NUCLEOTIDE SEQUENCE</scope>
    <source>
        <strain evidence="1">KB-2021</strain>
        <tissue evidence="1">Leaf</tissue>
    </source>
</reference>
<evidence type="ECO:0000313" key="2">
    <source>
        <dbReference type="Proteomes" id="UP001291623"/>
    </source>
</evidence>
<organism evidence="1 2">
    <name type="scientific">Anisodus tanguticus</name>
    <dbReference type="NCBI Taxonomy" id="243964"/>
    <lineage>
        <taxon>Eukaryota</taxon>
        <taxon>Viridiplantae</taxon>
        <taxon>Streptophyta</taxon>
        <taxon>Embryophyta</taxon>
        <taxon>Tracheophyta</taxon>
        <taxon>Spermatophyta</taxon>
        <taxon>Magnoliopsida</taxon>
        <taxon>eudicotyledons</taxon>
        <taxon>Gunneridae</taxon>
        <taxon>Pentapetalae</taxon>
        <taxon>asterids</taxon>
        <taxon>lamiids</taxon>
        <taxon>Solanales</taxon>
        <taxon>Solanaceae</taxon>
        <taxon>Solanoideae</taxon>
        <taxon>Hyoscyameae</taxon>
        <taxon>Anisodus</taxon>
    </lineage>
</organism>
<keyword evidence="2" id="KW-1185">Reference proteome</keyword>
<name>A0AAE1VM44_9SOLA</name>
<dbReference type="EMBL" id="JAVYJV010000007">
    <property type="protein sequence ID" value="KAK4365949.1"/>
    <property type="molecule type" value="Genomic_DNA"/>
</dbReference>
<dbReference type="AlphaFoldDB" id="A0AAE1VM44"/>